<evidence type="ECO:0000256" key="7">
    <source>
        <dbReference type="SAM" id="Phobius"/>
    </source>
</evidence>
<name>A0A9W9WRJ5_9EURO</name>
<evidence type="ECO:0000256" key="6">
    <source>
        <dbReference type="RuleBase" id="RU000461"/>
    </source>
</evidence>
<dbReference type="GO" id="GO:0005506">
    <property type="term" value="F:iron ion binding"/>
    <property type="evidence" value="ECO:0007669"/>
    <property type="project" value="InterPro"/>
</dbReference>
<keyword evidence="7" id="KW-0812">Transmembrane</keyword>
<proteinExistence type="inferred from homology"/>
<evidence type="ECO:0000256" key="3">
    <source>
        <dbReference type="ARBA" id="ARBA00023002"/>
    </source>
</evidence>
<keyword evidence="7" id="KW-0472">Membrane</keyword>
<dbReference type="GO" id="GO:0020037">
    <property type="term" value="F:heme binding"/>
    <property type="evidence" value="ECO:0007669"/>
    <property type="project" value="InterPro"/>
</dbReference>
<dbReference type="Gene3D" id="1.10.630.10">
    <property type="entry name" value="Cytochrome P450"/>
    <property type="match status" value="1"/>
</dbReference>
<dbReference type="AlphaFoldDB" id="A0A9W9WRJ5"/>
<keyword evidence="5 6" id="KW-0349">Heme</keyword>
<dbReference type="InterPro" id="IPR002401">
    <property type="entry name" value="Cyt_P450_E_grp-I"/>
</dbReference>
<evidence type="ECO:0000256" key="5">
    <source>
        <dbReference type="PIRSR" id="PIRSR602401-1"/>
    </source>
</evidence>
<dbReference type="GO" id="GO:0016705">
    <property type="term" value="F:oxidoreductase activity, acting on paired donors, with incorporation or reduction of molecular oxygen"/>
    <property type="evidence" value="ECO:0007669"/>
    <property type="project" value="InterPro"/>
</dbReference>
<reference evidence="8" key="2">
    <citation type="journal article" date="2023" name="IMA Fungus">
        <title>Comparative genomic study of the Penicillium genus elucidates a diverse pangenome and 15 lateral gene transfer events.</title>
        <authorList>
            <person name="Petersen C."/>
            <person name="Sorensen T."/>
            <person name="Nielsen M.R."/>
            <person name="Sondergaard T.E."/>
            <person name="Sorensen J.L."/>
            <person name="Fitzpatrick D.A."/>
            <person name="Frisvad J.C."/>
            <person name="Nielsen K.L."/>
        </authorList>
    </citation>
    <scope>NUCLEOTIDE SEQUENCE</scope>
    <source>
        <strain evidence="8">IBT 17660</strain>
    </source>
</reference>
<dbReference type="GO" id="GO:0004497">
    <property type="term" value="F:monooxygenase activity"/>
    <property type="evidence" value="ECO:0007669"/>
    <property type="project" value="UniProtKB-KW"/>
</dbReference>
<dbReference type="Pfam" id="PF00067">
    <property type="entry name" value="p450"/>
    <property type="match status" value="1"/>
</dbReference>
<keyword evidence="9" id="KW-1185">Reference proteome</keyword>
<dbReference type="InterPro" id="IPR036396">
    <property type="entry name" value="Cyt_P450_sf"/>
</dbReference>
<dbReference type="InterPro" id="IPR001128">
    <property type="entry name" value="Cyt_P450"/>
</dbReference>
<keyword evidence="3 6" id="KW-0560">Oxidoreductase</keyword>
<dbReference type="PROSITE" id="PS00086">
    <property type="entry name" value="CYTOCHROME_P450"/>
    <property type="match status" value="1"/>
</dbReference>
<comment type="similarity">
    <text evidence="6">Belongs to the cytochrome P450 family.</text>
</comment>
<evidence type="ECO:0000313" key="8">
    <source>
        <dbReference type="EMBL" id="KAJ5472211.1"/>
    </source>
</evidence>
<dbReference type="InterPro" id="IPR017972">
    <property type="entry name" value="Cyt_P450_CS"/>
</dbReference>
<dbReference type="Proteomes" id="UP001147760">
    <property type="component" value="Unassembled WGS sequence"/>
</dbReference>
<evidence type="ECO:0000256" key="2">
    <source>
        <dbReference type="ARBA" id="ARBA00022723"/>
    </source>
</evidence>
<feature type="transmembrane region" description="Helical" evidence="7">
    <location>
        <begin position="284"/>
        <end position="311"/>
    </location>
</feature>
<protein>
    <recommendedName>
        <fullName evidence="10">Cytochrome P450</fullName>
    </recommendedName>
</protein>
<gene>
    <name evidence="8" type="ORF">N7530_006212</name>
</gene>
<evidence type="ECO:0000313" key="9">
    <source>
        <dbReference type="Proteomes" id="UP001147760"/>
    </source>
</evidence>
<dbReference type="EMBL" id="JAPWDO010000004">
    <property type="protein sequence ID" value="KAJ5472211.1"/>
    <property type="molecule type" value="Genomic_DNA"/>
</dbReference>
<keyword evidence="4 5" id="KW-0408">Iron</keyword>
<dbReference type="PANTHER" id="PTHR24305:SF235">
    <property type="entry name" value="CYTOCHROME P450 MONOOXYGENASE APDB-RELATED"/>
    <property type="match status" value="1"/>
</dbReference>
<comment type="caution">
    <text evidence="8">The sequence shown here is derived from an EMBL/GenBank/DDBJ whole genome shotgun (WGS) entry which is preliminary data.</text>
</comment>
<keyword evidence="6" id="KW-0503">Monooxygenase</keyword>
<evidence type="ECO:0000256" key="1">
    <source>
        <dbReference type="ARBA" id="ARBA00001971"/>
    </source>
</evidence>
<comment type="cofactor">
    <cofactor evidence="1 5">
        <name>heme</name>
        <dbReference type="ChEBI" id="CHEBI:30413"/>
    </cofactor>
</comment>
<keyword evidence="7" id="KW-1133">Transmembrane helix</keyword>
<reference evidence="8" key="1">
    <citation type="submission" date="2022-12" db="EMBL/GenBank/DDBJ databases">
        <authorList>
            <person name="Petersen C."/>
        </authorList>
    </citation>
    <scope>NUCLEOTIDE SEQUENCE</scope>
    <source>
        <strain evidence="8">IBT 17660</strain>
    </source>
</reference>
<dbReference type="PANTHER" id="PTHR24305">
    <property type="entry name" value="CYTOCHROME P450"/>
    <property type="match status" value="1"/>
</dbReference>
<dbReference type="PRINTS" id="PR00463">
    <property type="entry name" value="EP450I"/>
</dbReference>
<feature type="transmembrane region" description="Helical" evidence="7">
    <location>
        <begin position="15"/>
        <end position="34"/>
    </location>
</feature>
<sequence>MAIITAALPSDALDYGVYAVPLLFLLYLALNYFYNSLHIFPGPFWAHFTDIWRYLDVKGRRPEVTHIALHRKYGDIVRLGPRTLSFADPKATKVIYGLNKGFTKSEFYPVQMTVSKGEPLPSLFSTLDESFHANLRRSVNNAFSMSSLVQYEPMVDETTEIFLDQTDRLFADGATVCDFARWLQFFAFDVIGSITYSKRHGFIEKNEDIDGIVKSLANIFDYSAPLKLGLSDNSHPVAVFAKHRMEERMSAKGAVTGPGSKDDLLTMFIKAGETRPDFMTNKRILTMATSMAFAGSETTAISIAAVFYYILKSPECMRRIKQELDDAVDNGTIANRPTGLVSWTESRQLPYLDACIKEAFRMHPAAGLPLERVVPASGMEISGHFIRGGTIVGCSPWVIHRRTEIFGPDADVYNPDRWLTAPPDQLKVMDGMMLQFGAGSRTCIGKNISLMEIYKIIPSFLRRFEVQLAHPDQEWKLWNAWFVRQHNFKTIFTPREIIV</sequence>
<keyword evidence="2 5" id="KW-0479">Metal-binding</keyword>
<dbReference type="OrthoDB" id="3934656at2759"/>
<dbReference type="InterPro" id="IPR050121">
    <property type="entry name" value="Cytochrome_P450_monoxygenase"/>
</dbReference>
<evidence type="ECO:0000256" key="4">
    <source>
        <dbReference type="ARBA" id="ARBA00023004"/>
    </source>
</evidence>
<feature type="binding site" description="axial binding residue" evidence="5">
    <location>
        <position position="443"/>
    </location>
    <ligand>
        <name>heme</name>
        <dbReference type="ChEBI" id="CHEBI:30413"/>
    </ligand>
    <ligandPart>
        <name>Fe</name>
        <dbReference type="ChEBI" id="CHEBI:18248"/>
    </ligandPart>
</feature>
<accession>A0A9W9WRJ5</accession>
<dbReference type="PRINTS" id="PR00385">
    <property type="entry name" value="P450"/>
</dbReference>
<evidence type="ECO:0008006" key="10">
    <source>
        <dbReference type="Google" id="ProtNLM"/>
    </source>
</evidence>
<dbReference type="SUPFAM" id="SSF48264">
    <property type="entry name" value="Cytochrome P450"/>
    <property type="match status" value="1"/>
</dbReference>
<dbReference type="CDD" id="cd11060">
    <property type="entry name" value="CYP57A1-like"/>
    <property type="match status" value="1"/>
</dbReference>
<dbReference type="GO" id="GO:0043386">
    <property type="term" value="P:mycotoxin biosynthetic process"/>
    <property type="evidence" value="ECO:0007669"/>
    <property type="project" value="UniProtKB-ARBA"/>
</dbReference>
<organism evidence="8 9">
    <name type="scientific">Penicillium desertorum</name>
    <dbReference type="NCBI Taxonomy" id="1303715"/>
    <lineage>
        <taxon>Eukaryota</taxon>
        <taxon>Fungi</taxon>
        <taxon>Dikarya</taxon>
        <taxon>Ascomycota</taxon>
        <taxon>Pezizomycotina</taxon>
        <taxon>Eurotiomycetes</taxon>
        <taxon>Eurotiomycetidae</taxon>
        <taxon>Eurotiales</taxon>
        <taxon>Aspergillaceae</taxon>
        <taxon>Penicillium</taxon>
    </lineage>
</organism>